<reference evidence="2" key="2">
    <citation type="submission" date="2015-01" db="EMBL/GenBank/DDBJ databases">
        <title>Evolutionary Origins and Diversification of the Mycorrhizal Mutualists.</title>
        <authorList>
            <consortium name="DOE Joint Genome Institute"/>
            <consortium name="Mycorrhizal Genomics Consortium"/>
            <person name="Kohler A."/>
            <person name="Kuo A."/>
            <person name="Nagy L.G."/>
            <person name="Floudas D."/>
            <person name="Copeland A."/>
            <person name="Barry K.W."/>
            <person name="Cichocki N."/>
            <person name="Veneault-Fourrey C."/>
            <person name="LaButti K."/>
            <person name="Lindquist E.A."/>
            <person name="Lipzen A."/>
            <person name="Lundell T."/>
            <person name="Morin E."/>
            <person name="Murat C."/>
            <person name="Riley R."/>
            <person name="Ohm R."/>
            <person name="Sun H."/>
            <person name="Tunlid A."/>
            <person name="Henrissat B."/>
            <person name="Grigoriev I.V."/>
            <person name="Hibbett D.S."/>
            <person name="Martin F."/>
        </authorList>
    </citation>
    <scope>NUCLEOTIDE SEQUENCE [LARGE SCALE GENOMIC DNA]</scope>
    <source>
        <strain evidence="2">MUT 4182</strain>
    </source>
</reference>
<keyword evidence="1" id="KW-0378">Hydrolase</keyword>
<gene>
    <name evidence="1" type="ORF">M407DRAFT_20250</name>
</gene>
<dbReference type="EMBL" id="KN822969">
    <property type="protein sequence ID" value="KIO30720.1"/>
    <property type="molecule type" value="Genomic_DNA"/>
</dbReference>
<dbReference type="Gene3D" id="2.60.120.260">
    <property type="entry name" value="Galactose-binding domain-like"/>
    <property type="match status" value="1"/>
</dbReference>
<dbReference type="OrthoDB" id="2564234at2759"/>
<reference evidence="1 2" key="1">
    <citation type="submission" date="2014-04" db="EMBL/GenBank/DDBJ databases">
        <authorList>
            <consortium name="DOE Joint Genome Institute"/>
            <person name="Kuo A."/>
            <person name="Girlanda M."/>
            <person name="Perotto S."/>
            <person name="Kohler A."/>
            <person name="Nagy L.G."/>
            <person name="Floudas D."/>
            <person name="Copeland A."/>
            <person name="Barry K.W."/>
            <person name="Cichocki N."/>
            <person name="Veneault-Fourrey C."/>
            <person name="LaButti K."/>
            <person name="Lindquist E.A."/>
            <person name="Lipzen A."/>
            <person name="Lundell T."/>
            <person name="Morin E."/>
            <person name="Murat C."/>
            <person name="Sun H."/>
            <person name="Tunlid A."/>
            <person name="Henrissat B."/>
            <person name="Grigoriev I.V."/>
            <person name="Hibbett D.S."/>
            <person name="Martin F."/>
            <person name="Nordberg H.P."/>
            <person name="Cantor M.N."/>
            <person name="Hua S.X."/>
        </authorList>
    </citation>
    <scope>NUCLEOTIDE SEQUENCE [LARGE SCALE GENOMIC DNA]</scope>
    <source>
        <strain evidence="1 2">MUT 4182</strain>
    </source>
</reference>
<protein>
    <submittedName>
        <fullName evidence="1">Glycoside hydrolase family 5 protein</fullName>
    </submittedName>
</protein>
<dbReference type="AlphaFoldDB" id="A0A0C3QGF7"/>
<proteinExistence type="predicted"/>
<evidence type="ECO:0000313" key="2">
    <source>
        <dbReference type="Proteomes" id="UP000054248"/>
    </source>
</evidence>
<name>A0A0C3QGF7_9AGAM</name>
<accession>A0A0C3QGF7</accession>
<keyword evidence="2" id="KW-1185">Reference proteome</keyword>
<dbReference type="GO" id="GO:0016787">
    <property type="term" value="F:hydrolase activity"/>
    <property type="evidence" value="ECO:0007669"/>
    <property type="project" value="UniProtKB-KW"/>
</dbReference>
<dbReference type="STRING" id="1051891.A0A0C3QGF7"/>
<dbReference type="HOGENOM" id="CLU_1062429_0_0_1"/>
<evidence type="ECO:0000313" key="1">
    <source>
        <dbReference type="EMBL" id="KIO30720.1"/>
    </source>
</evidence>
<sequence length="262" mass="28634">MKFNVTIASPSPLISSGSLIFNGTMIWLYTALGTEQVGYFVYLDSLTFVSIHFPQFDLLYDSLPLDPNKEHTATVQPIRLLESVIVEMDLGDEVDIMMSMDDGQLFEQDGFVAMGTWNTDSCLRAGRAAGMCHVSEGSGSIISYTFEGDAITLWGIVENSNSLYQVSVDGVQPVLYTPSNITTPPPIIVLAHYSNLGPGSHTIRLTSLPKDGKSRIEVDYAQVYTKSSIAGSVEIASSNIITDYSRTQHSIKHGLPSRHAFL</sequence>
<organism evidence="1 2">
    <name type="scientific">Tulasnella calospora MUT 4182</name>
    <dbReference type="NCBI Taxonomy" id="1051891"/>
    <lineage>
        <taxon>Eukaryota</taxon>
        <taxon>Fungi</taxon>
        <taxon>Dikarya</taxon>
        <taxon>Basidiomycota</taxon>
        <taxon>Agaricomycotina</taxon>
        <taxon>Agaricomycetes</taxon>
        <taxon>Cantharellales</taxon>
        <taxon>Tulasnellaceae</taxon>
        <taxon>Tulasnella</taxon>
    </lineage>
</organism>
<dbReference type="Proteomes" id="UP000054248">
    <property type="component" value="Unassembled WGS sequence"/>
</dbReference>